<dbReference type="RefSeq" id="WP_039363199.1">
    <property type="nucleotide sequence ID" value="NZ_PGEZ01000001.1"/>
</dbReference>
<feature type="compositionally biased region" description="Basic and acidic residues" evidence="1">
    <location>
        <begin position="138"/>
        <end position="150"/>
    </location>
</feature>
<evidence type="ECO:0000256" key="2">
    <source>
        <dbReference type="SAM" id="Phobius"/>
    </source>
</evidence>
<comment type="caution">
    <text evidence="3">The sequence shown here is derived from an EMBL/GenBank/DDBJ whole genome shotgun (WGS) entry which is preliminary data.</text>
</comment>
<sequence length="447" mass="48726">MSARHGDWHLLGYDEDPVPGSWTDIQDAGTHYTRVANKIESQVRRLRNLADDDEILKGEYADGLRESCRDTADDLERAQGRFETVGSQLGQWWEPVQTARTETWGALQDAEEAQRSLDQNPEPMPRPYGGPELTPDQQDARDRQQRHHDNAVGAMEAARGRARRALEPYDEKAESVAKAIRDASDDDMKDSRWDRFKNWIDDNAGWLKTVADIIGWVVTVVAVVALFCTPAGWVLALVAAIALVGVGIRFMLAASGNGSWADFAIDLVGVLTLGTGKIAASLAKVGRTATLRAIAPRAANLARGRAVTAAREAFTNARWFRKPGVWLTRSNPISRWMAGRTAYTTTKHAWLTKELPDVTRVETLLAGLDDGAAAMRKELAALRTQFPDLVSPMYSRSATAALRAAQVGTGVDALDKSLGGIPGVWDGVGPYGDLKDTTKYAPGGHLG</sequence>
<dbReference type="Proteomes" id="UP000230842">
    <property type="component" value="Unassembled WGS sequence"/>
</dbReference>
<keyword evidence="2" id="KW-0812">Transmembrane</keyword>
<organism evidence="3 4">
    <name type="scientific">Mumia flava</name>
    <dbReference type="NCBI Taxonomy" id="1348852"/>
    <lineage>
        <taxon>Bacteria</taxon>
        <taxon>Bacillati</taxon>
        <taxon>Actinomycetota</taxon>
        <taxon>Actinomycetes</taxon>
        <taxon>Propionibacteriales</taxon>
        <taxon>Nocardioidaceae</taxon>
        <taxon>Mumia</taxon>
    </lineage>
</organism>
<gene>
    <name evidence="3" type="ORF">CLV56_1859</name>
</gene>
<dbReference type="EMBL" id="PGEZ01000001">
    <property type="protein sequence ID" value="PJJ57623.1"/>
    <property type="molecule type" value="Genomic_DNA"/>
</dbReference>
<dbReference type="AlphaFoldDB" id="A0A0B2B6L6"/>
<keyword evidence="2" id="KW-1133">Transmembrane helix</keyword>
<keyword evidence="2" id="KW-0472">Membrane</keyword>
<accession>A0A0B2B6L6</accession>
<evidence type="ECO:0000256" key="1">
    <source>
        <dbReference type="SAM" id="MobiDB-lite"/>
    </source>
</evidence>
<feature type="transmembrane region" description="Helical" evidence="2">
    <location>
        <begin position="205"/>
        <end position="227"/>
    </location>
</feature>
<evidence type="ECO:0000313" key="3">
    <source>
        <dbReference type="EMBL" id="PJJ57623.1"/>
    </source>
</evidence>
<feature type="transmembrane region" description="Helical" evidence="2">
    <location>
        <begin position="233"/>
        <end position="252"/>
    </location>
</feature>
<protein>
    <submittedName>
        <fullName evidence="3">Uncharacterized protein</fullName>
    </submittedName>
</protein>
<keyword evidence="4" id="KW-1185">Reference proteome</keyword>
<feature type="region of interest" description="Disordered" evidence="1">
    <location>
        <begin position="109"/>
        <end position="157"/>
    </location>
</feature>
<evidence type="ECO:0000313" key="4">
    <source>
        <dbReference type="Proteomes" id="UP000230842"/>
    </source>
</evidence>
<proteinExistence type="predicted"/>
<reference evidence="3 4" key="1">
    <citation type="submission" date="2017-11" db="EMBL/GenBank/DDBJ databases">
        <title>Genomic Encyclopedia of Archaeal and Bacterial Type Strains, Phase II (KMG-II): From Individual Species to Whole Genera.</title>
        <authorList>
            <person name="Goeker M."/>
        </authorList>
    </citation>
    <scope>NUCLEOTIDE SEQUENCE [LARGE SCALE GENOMIC DNA]</scope>
    <source>
        <strain evidence="3 4">DSM 27763</strain>
    </source>
</reference>
<dbReference type="OrthoDB" id="7343197at2"/>
<name>A0A0B2B6L6_9ACTN</name>